<evidence type="ECO:0000313" key="2">
    <source>
        <dbReference type="EnsemblMetazoa" id="ASIC004206-PA"/>
    </source>
</evidence>
<dbReference type="EMBL" id="ATLV01012786">
    <property type="status" value="NOT_ANNOTATED_CDS"/>
    <property type="molecule type" value="Genomic_DNA"/>
</dbReference>
<dbReference type="VEuPathDB" id="VectorBase:ASIC004206"/>
<organism evidence="1">
    <name type="scientific">Anopheles sinensis</name>
    <name type="common">Mosquito</name>
    <dbReference type="NCBI Taxonomy" id="74873"/>
    <lineage>
        <taxon>Eukaryota</taxon>
        <taxon>Metazoa</taxon>
        <taxon>Ecdysozoa</taxon>
        <taxon>Arthropoda</taxon>
        <taxon>Hexapoda</taxon>
        <taxon>Insecta</taxon>
        <taxon>Pterygota</taxon>
        <taxon>Neoptera</taxon>
        <taxon>Endopterygota</taxon>
        <taxon>Diptera</taxon>
        <taxon>Nematocera</taxon>
        <taxon>Culicoidea</taxon>
        <taxon>Culicidae</taxon>
        <taxon>Anophelinae</taxon>
        <taxon>Anopheles</taxon>
    </lineage>
</organism>
<dbReference type="EnsemblMetazoa" id="ASIC004206-RA">
    <property type="protein sequence ID" value="ASIC004206-PA"/>
    <property type="gene ID" value="ASIC004206"/>
</dbReference>
<dbReference type="AlphaFoldDB" id="A0A084VGC6"/>
<accession>A0A084VGC6</accession>
<sequence>MLASSFGYRKKGQTWCARENLWKMRHQAESCVWVSTCADVPMVGAIILWLTRLCSAEPTTGFDPGRLCVIANSCQSIHPP</sequence>
<reference evidence="2" key="2">
    <citation type="submission" date="2020-05" db="UniProtKB">
        <authorList>
            <consortium name="EnsemblMetazoa"/>
        </authorList>
    </citation>
    <scope>IDENTIFICATION</scope>
</reference>
<gene>
    <name evidence="1" type="ORF">ZHAS_00004206</name>
</gene>
<evidence type="ECO:0000313" key="1">
    <source>
        <dbReference type="EMBL" id="KFB37020.1"/>
    </source>
</evidence>
<reference evidence="1 3" key="1">
    <citation type="journal article" date="2014" name="BMC Genomics">
        <title>Genome sequence of Anopheles sinensis provides insight into genetics basis of mosquito competence for malaria parasites.</title>
        <authorList>
            <person name="Zhou D."/>
            <person name="Zhang D."/>
            <person name="Ding G."/>
            <person name="Shi L."/>
            <person name="Hou Q."/>
            <person name="Ye Y."/>
            <person name="Xu Y."/>
            <person name="Zhou H."/>
            <person name="Xiong C."/>
            <person name="Li S."/>
            <person name="Yu J."/>
            <person name="Hong S."/>
            <person name="Yu X."/>
            <person name="Zou P."/>
            <person name="Chen C."/>
            <person name="Chang X."/>
            <person name="Wang W."/>
            <person name="Lv Y."/>
            <person name="Sun Y."/>
            <person name="Ma L."/>
            <person name="Shen B."/>
            <person name="Zhu C."/>
        </authorList>
    </citation>
    <scope>NUCLEOTIDE SEQUENCE [LARGE SCALE GENOMIC DNA]</scope>
</reference>
<protein>
    <submittedName>
        <fullName evidence="1 2">ATPase component CbiO</fullName>
    </submittedName>
</protein>
<dbReference type="EMBL" id="KE524815">
    <property type="protein sequence ID" value="KFB37020.1"/>
    <property type="molecule type" value="Genomic_DNA"/>
</dbReference>
<name>A0A084VGC6_ANOSI</name>
<dbReference type="Proteomes" id="UP000030765">
    <property type="component" value="Unassembled WGS sequence"/>
</dbReference>
<proteinExistence type="predicted"/>
<keyword evidence="3" id="KW-1185">Reference proteome</keyword>
<evidence type="ECO:0000313" key="3">
    <source>
        <dbReference type="Proteomes" id="UP000030765"/>
    </source>
</evidence>